<dbReference type="GO" id="GO:0015074">
    <property type="term" value="P:DNA integration"/>
    <property type="evidence" value="ECO:0007669"/>
    <property type="project" value="InterPro"/>
</dbReference>
<evidence type="ECO:0000313" key="3">
    <source>
        <dbReference type="EMBL" id="RXW15667.1"/>
    </source>
</evidence>
<evidence type="ECO:0000259" key="2">
    <source>
        <dbReference type="Pfam" id="PF13358"/>
    </source>
</evidence>
<dbReference type="InterPro" id="IPR052338">
    <property type="entry name" value="Transposase_5"/>
</dbReference>
<dbReference type="InterPro" id="IPR036397">
    <property type="entry name" value="RNaseH_sf"/>
</dbReference>
<dbReference type="AlphaFoldDB" id="A0A4Q2D818"/>
<feature type="domain" description="Transposase Tc1-like" evidence="1">
    <location>
        <begin position="66"/>
        <end position="115"/>
    </location>
</feature>
<dbReference type="Pfam" id="PF01498">
    <property type="entry name" value="HTH_Tnp_Tc3_2"/>
    <property type="match status" value="1"/>
</dbReference>
<dbReference type="GO" id="GO:0006313">
    <property type="term" value="P:DNA transposition"/>
    <property type="evidence" value="ECO:0007669"/>
    <property type="project" value="InterPro"/>
</dbReference>
<dbReference type="OrthoDB" id="2898484at2759"/>
<dbReference type="Proteomes" id="UP000290288">
    <property type="component" value="Unassembled WGS sequence"/>
</dbReference>
<keyword evidence="4" id="KW-1185">Reference proteome</keyword>
<proteinExistence type="predicted"/>
<gene>
    <name evidence="3" type="ORF">EST38_g10182</name>
</gene>
<evidence type="ECO:0000259" key="1">
    <source>
        <dbReference type="Pfam" id="PF01498"/>
    </source>
</evidence>
<dbReference type="InterPro" id="IPR002492">
    <property type="entry name" value="Transposase_Tc1-like"/>
</dbReference>
<dbReference type="Gene3D" id="3.30.420.10">
    <property type="entry name" value="Ribonuclease H-like superfamily/Ribonuclease H"/>
    <property type="match status" value="1"/>
</dbReference>
<evidence type="ECO:0000313" key="4">
    <source>
        <dbReference type="Proteomes" id="UP000290288"/>
    </source>
</evidence>
<dbReference type="EMBL" id="SDEE01000525">
    <property type="protein sequence ID" value="RXW15667.1"/>
    <property type="molecule type" value="Genomic_DNA"/>
</dbReference>
<name>A0A4Q2D818_9AGAR</name>
<protein>
    <recommendedName>
        <fullName evidence="5">Transposase</fullName>
    </recommendedName>
</protein>
<feature type="domain" description="Tc1-like transposase DDE" evidence="2">
    <location>
        <begin position="125"/>
        <end position="272"/>
    </location>
</feature>
<evidence type="ECO:0008006" key="5">
    <source>
        <dbReference type="Google" id="ProtNLM"/>
    </source>
</evidence>
<sequence length="319" mass="36605">MHKLSSTSISCILYLLDSGESAASIHRQTGYGIATISRLCSEHRPNLSKAPGGRPCDNAVQAAGMLRNQSGKRFSTQTLRRRLKESGMTAVVKKKQPKLQARHKRARLEFAERHAEWTVEDWKKVIWSDETKINRLGSDGRKYVWKEDGEGLSDRLVEGTVKFGGGNLMMWGCMTWDGVGYATKIDGKMDGELYTEILGDEFIKTLEYFGYDIEDVIFQQDNDPKHTSRKAKIWFSDNDVEVLKWPAQSPDINPIEHLWHYLKRQLETYEEPARSVGELWTRVEKEWDGIPVEECQKLIESMPRRLAAIVKAKGEYTKY</sequence>
<dbReference type="InterPro" id="IPR038717">
    <property type="entry name" value="Tc1-like_DDE_dom"/>
</dbReference>
<dbReference type="PANTHER" id="PTHR23022:SF135">
    <property type="entry name" value="SI:DKEY-77F5.3"/>
    <property type="match status" value="1"/>
</dbReference>
<accession>A0A4Q2D818</accession>
<comment type="caution">
    <text evidence="3">The sequence shown here is derived from an EMBL/GenBank/DDBJ whole genome shotgun (WGS) entry which is preliminary data.</text>
</comment>
<dbReference type="GO" id="GO:0003677">
    <property type="term" value="F:DNA binding"/>
    <property type="evidence" value="ECO:0007669"/>
    <property type="project" value="InterPro"/>
</dbReference>
<dbReference type="STRING" id="2316362.A0A4Q2D818"/>
<dbReference type="PANTHER" id="PTHR23022">
    <property type="entry name" value="TRANSPOSABLE ELEMENT-RELATED"/>
    <property type="match status" value="1"/>
</dbReference>
<organism evidence="3 4">
    <name type="scientific">Candolleomyces aberdarensis</name>
    <dbReference type="NCBI Taxonomy" id="2316362"/>
    <lineage>
        <taxon>Eukaryota</taxon>
        <taxon>Fungi</taxon>
        <taxon>Dikarya</taxon>
        <taxon>Basidiomycota</taxon>
        <taxon>Agaricomycotina</taxon>
        <taxon>Agaricomycetes</taxon>
        <taxon>Agaricomycetidae</taxon>
        <taxon>Agaricales</taxon>
        <taxon>Agaricineae</taxon>
        <taxon>Psathyrellaceae</taxon>
        <taxon>Candolleomyces</taxon>
    </lineage>
</organism>
<dbReference type="Pfam" id="PF13358">
    <property type="entry name" value="DDE_3"/>
    <property type="match status" value="1"/>
</dbReference>
<reference evidence="3 4" key="1">
    <citation type="submission" date="2019-01" db="EMBL/GenBank/DDBJ databases">
        <title>Draft genome sequence of Psathyrella aberdarensis IHI B618.</title>
        <authorList>
            <person name="Buettner E."/>
            <person name="Kellner H."/>
        </authorList>
    </citation>
    <scope>NUCLEOTIDE SEQUENCE [LARGE SCALE GENOMIC DNA]</scope>
    <source>
        <strain evidence="3 4">IHI B618</strain>
    </source>
</reference>